<dbReference type="GO" id="GO:0016491">
    <property type="term" value="F:oxidoreductase activity"/>
    <property type="evidence" value="ECO:0007669"/>
    <property type="project" value="UniProtKB-KW"/>
</dbReference>
<dbReference type="PANTHER" id="PTHR44196:SF2">
    <property type="entry name" value="SHORT-CHAIN DEHYDROGENASE-RELATED"/>
    <property type="match status" value="1"/>
</dbReference>
<protein>
    <recommendedName>
        <fullName evidence="6">Short-subunit dehydrogenase</fullName>
    </recommendedName>
</protein>
<dbReference type="Gene3D" id="3.40.50.720">
    <property type="entry name" value="NAD(P)-binding Rossmann-like Domain"/>
    <property type="match status" value="1"/>
</dbReference>
<accession>A0A318TBC2</accession>
<dbReference type="SUPFAM" id="SSF51735">
    <property type="entry name" value="NAD(P)-binding Rossmann-fold domains"/>
    <property type="match status" value="1"/>
</dbReference>
<comment type="caution">
    <text evidence="4">The sequence shown here is derived from an EMBL/GenBank/DDBJ whole genome shotgun (WGS) entry which is preliminary data.</text>
</comment>
<dbReference type="Proteomes" id="UP000248148">
    <property type="component" value="Unassembled WGS sequence"/>
</dbReference>
<evidence type="ECO:0000313" key="4">
    <source>
        <dbReference type="EMBL" id="PYF01883.1"/>
    </source>
</evidence>
<evidence type="ECO:0000256" key="3">
    <source>
        <dbReference type="RuleBase" id="RU000363"/>
    </source>
</evidence>
<dbReference type="AlphaFoldDB" id="A0A318TBC2"/>
<dbReference type="InterPro" id="IPR036291">
    <property type="entry name" value="NAD(P)-bd_dom_sf"/>
</dbReference>
<dbReference type="PRINTS" id="PR00080">
    <property type="entry name" value="SDRFAMILY"/>
</dbReference>
<keyword evidence="5" id="KW-1185">Reference proteome</keyword>
<name>A0A318TBC2_9BRAD</name>
<dbReference type="InterPro" id="IPR002347">
    <property type="entry name" value="SDR_fam"/>
</dbReference>
<dbReference type="Pfam" id="PF00106">
    <property type="entry name" value="adh_short"/>
    <property type="match status" value="1"/>
</dbReference>
<evidence type="ECO:0000256" key="2">
    <source>
        <dbReference type="ARBA" id="ARBA00023002"/>
    </source>
</evidence>
<dbReference type="PANTHER" id="PTHR44196">
    <property type="entry name" value="DEHYDROGENASE/REDUCTASE SDR FAMILY MEMBER 7B"/>
    <property type="match status" value="1"/>
</dbReference>
<dbReference type="OrthoDB" id="9808814at2"/>
<comment type="similarity">
    <text evidence="1 3">Belongs to the short-chain dehydrogenases/reductases (SDR) family.</text>
</comment>
<dbReference type="PIRSF" id="PIRSF000126">
    <property type="entry name" value="11-beta-HSD1"/>
    <property type="match status" value="1"/>
</dbReference>
<reference evidence="4 5" key="1">
    <citation type="submission" date="2018-06" db="EMBL/GenBank/DDBJ databases">
        <title>Genomic Encyclopedia of Archaeal and Bacterial Type Strains, Phase II (KMG-II): from individual species to whole genera.</title>
        <authorList>
            <person name="Goeker M."/>
        </authorList>
    </citation>
    <scope>NUCLEOTIDE SEQUENCE [LARGE SCALE GENOMIC DNA]</scope>
    <source>
        <strain evidence="4 5">JCM 11668</strain>
    </source>
</reference>
<dbReference type="RefSeq" id="WP_110781408.1">
    <property type="nucleotide sequence ID" value="NZ_QJTI01000016.1"/>
</dbReference>
<dbReference type="EMBL" id="QJTI01000016">
    <property type="protein sequence ID" value="PYF01883.1"/>
    <property type="molecule type" value="Genomic_DNA"/>
</dbReference>
<dbReference type="PRINTS" id="PR00081">
    <property type="entry name" value="GDHRDH"/>
</dbReference>
<sequence>MTERVTLITGASAGIGTELARVFAANQHRVALVARREDRLNELAQAIVAAGGKPPLVIACDLQQPKSAEAVVAALAAANVEVEYLVNNAGYGLFGRAIELDRDSQLGIVDLNNRMLTDLTLRFVDSVVKHRGGILNVASIAGFLPGPGMAVYYASKAFVLSFTEALHAELAGQGVRVTALCPGPVLTEFQDRAGFEPGFDSAILNVSPAEVARQAFEGLMANKRTVLPGLGIKIVPVLLRLFPRWFILAGVTKFQLRRR</sequence>
<dbReference type="GO" id="GO:0016020">
    <property type="term" value="C:membrane"/>
    <property type="evidence" value="ECO:0007669"/>
    <property type="project" value="TreeGrafter"/>
</dbReference>
<organism evidence="4 5">
    <name type="scientific">Rhodopseudomonas faecalis</name>
    <dbReference type="NCBI Taxonomy" id="99655"/>
    <lineage>
        <taxon>Bacteria</taxon>
        <taxon>Pseudomonadati</taxon>
        <taxon>Pseudomonadota</taxon>
        <taxon>Alphaproteobacteria</taxon>
        <taxon>Hyphomicrobiales</taxon>
        <taxon>Nitrobacteraceae</taxon>
        <taxon>Rhodopseudomonas</taxon>
    </lineage>
</organism>
<evidence type="ECO:0000313" key="5">
    <source>
        <dbReference type="Proteomes" id="UP000248148"/>
    </source>
</evidence>
<evidence type="ECO:0008006" key="6">
    <source>
        <dbReference type="Google" id="ProtNLM"/>
    </source>
</evidence>
<gene>
    <name evidence="4" type="ORF">BJ122_11614</name>
</gene>
<keyword evidence="2" id="KW-0560">Oxidoreductase</keyword>
<evidence type="ECO:0000256" key="1">
    <source>
        <dbReference type="ARBA" id="ARBA00006484"/>
    </source>
</evidence>
<proteinExistence type="inferred from homology"/>